<keyword evidence="3" id="KW-1185">Reference proteome</keyword>
<dbReference type="Proteomes" id="UP000515871">
    <property type="component" value="Chromosome"/>
</dbReference>
<dbReference type="EMBL" id="CP060587">
    <property type="protein sequence ID" value="QNL95714.1"/>
    <property type="molecule type" value="Genomic_DNA"/>
</dbReference>
<gene>
    <name evidence="2" type="ORF">H9L21_07390</name>
</gene>
<organism evidence="2 3">
    <name type="scientific">Aeromicrobium senzhongii</name>
    <dbReference type="NCBI Taxonomy" id="2663859"/>
    <lineage>
        <taxon>Bacteria</taxon>
        <taxon>Bacillati</taxon>
        <taxon>Actinomycetota</taxon>
        <taxon>Actinomycetes</taxon>
        <taxon>Propionibacteriales</taxon>
        <taxon>Nocardioidaceae</taxon>
        <taxon>Aeromicrobium</taxon>
    </lineage>
</organism>
<evidence type="ECO:0000313" key="2">
    <source>
        <dbReference type="EMBL" id="QNL95714.1"/>
    </source>
</evidence>
<sequence length="353" mass="39230">MDYVDLPVPPDGAEGPVVPRLSPRQLVAVYEPGDWESFVHEWLQTRDGYARLVRPSGPGDEGIDVAGLADADGLEGVWDNYQCKHYQASLTPSDVYPEVYKVLRGVIKGAYVMPRKYYFVAPKGCGTKLGKLLSSPTKFRESFLKLLEDDPPAWLSTKPEEERNEVAELAATTNFQLFNEIPVADVVKEHSSHPNHAARFQVALSRRGPAERPPAEPAALESRYVEQLVDVYCERFGLPAPGTLEDVVGHDQAREHLQWQRVAFYSAEALKRFARDEVPDGTFEALADQLHAGVVNVHDDDYSSGYARLLAVLNTAGNLALGANALLPRVEIQDRHGICHQLANVDRLVWVRP</sequence>
<evidence type="ECO:0000313" key="3">
    <source>
        <dbReference type="Proteomes" id="UP000515871"/>
    </source>
</evidence>
<protein>
    <recommendedName>
        <fullName evidence="1">ABC-three component systems C-terminal domain-containing protein</fullName>
    </recommendedName>
</protein>
<dbReference type="RefSeq" id="WP_154595065.1">
    <property type="nucleotide sequence ID" value="NZ_CP060587.1"/>
</dbReference>
<evidence type="ECO:0000259" key="1">
    <source>
        <dbReference type="Pfam" id="PF20282"/>
    </source>
</evidence>
<proteinExistence type="predicted"/>
<reference evidence="2 3" key="1">
    <citation type="submission" date="2020-08" db="EMBL/GenBank/DDBJ databases">
        <title>Novel species in genus Aeromicrobium.</title>
        <authorList>
            <person name="Zhang G."/>
        </authorList>
    </citation>
    <scope>NUCLEOTIDE SEQUENCE [LARGE SCALE GENOMIC DNA]</scope>
    <source>
        <strain evidence="3">zg-629</strain>
    </source>
</reference>
<dbReference type="InterPro" id="IPR046914">
    <property type="entry name" value="ABC-3C_CTD6"/>
</dbReference>
<dbReference type="Pfam" id="PF20282">
    <property type="entry name" value="CTD6"/>
    <property type="match status" value="1"/>
</dbReference>
<feature type="domain" description="ABC-three component systems C-terminal" evidence="1">
    <location>
        <begin position="221"/>
        <end position="350"/>
    </location>
</feature>
<accession>A0ABX6SWC3</accession>
<name>A0ABX6SWC3_9ACTN</name>